<keyword evidence="1" id="KW-0812">Transmembrane</keyword>
<feature type="transmembrane region" description="Helical" evidence="1">
    <location>
        <begin position="55"/>
        <end position="77"/>
    </location>
</feature>
<gene>
    <name evidence="2" type="ORF">DWW08_10415</name>
</gene>
<dbReference type="RefSeq" id="WP_122142518.1">
    <property type="nucleotide sequence ID" value="NZ_JAFKPL010000005.1"/>
</dbReference>
<feature type="transmembrane region" description="Helical" evidence="1">
    <location>
        <begin position="158"/>
        <end position="185"/>
    </location>
</feature>
<feature type="transmembrane region" description="Helical" evidence="1">
    <location>
        <begin position="29"/>
        <end position="48"/>
    </location>
</feature>
<protein>
    <recommendedName>
        <fullName evidence="4">Oligosaccharide repeat unit polymerase</fullName>
    </recommendedName>
</protein>
<feature type="transmembrane region" description="Helical" evidence="1">
    <location>
        <begin position="303"/>
        <end position="322"/>
    </location>
</feature>
<dbReference type="EMBL" id="QRZH01000007">
    <property type="protein sequence ID" value="RGV54376.1"/>
    <property type="molecule type" value="Genomic_DNA"/>
</dbReference>
<sequence>MLFFIFLFIIFLAFLSIKRYKTFFNPFTLSLQYPLLFLTIPQIILVILGDGEDSLLSDVVILLYILFLYLGTFFKIPYLKIYSFKNTKIIVFCSFVLAVVIFIPLLPMLLKYGISFRGLREFYEEVVFSAYASFYEVFKTLLLILIIILFVWKRKITIVLICLIFILFFSGSKMAILSTMIILVTMYEEYKRVNYKVLFISFILVFVLLLFYHFSQTLQNQNKNIFDTALSYFDVYRQQTMALELFVSGKMDYYYGEIALSSWYKVIPRFIWESKPKDFGFALLNYAIYPEFSSDGYMPSFGLAYSFADFGFASIIFSGFFAGMLKNYFYRMFYNSKKDVVPFLLYILDFNIVLCTLFVFYYIISFIKHDT</sequence>
<keyword evidence="1" id="KW-1133">Transmembrane helix</keyword>
<dbReference type="AlphaFoldDB" id="A0A412YAJ6"/>
<proteinExistence type="predicted"/>
<name>A0A412YAJ6_BACFG</name>
<evidence type="ECO:0008006" key="4">
    <source>
        <dbReference type="Google" id="ProtNLM"/>
    </source>
</evidence>
<evidence type="ECO:0000313" key="2">
    <source>
        <dbReference type="EMBL" id="RGV54376.1"/>
    </source>
</evidence>
<dbReference type="Proteomes" id="UP000286270">
    <property type="component" value="Unassembled WGS sequence"/>
</dbReference>
<organism evidence="2 3">
    <name type="scientific">Bacteroides fragilis</name>
    <dbReference type="NCBI Taxonomy" id="817"/>
    <lineage>
        <taxon>Bacteria</taxon>
        <taxon>Pseudomonadati</taxon>
        <taxon>Bacteroidota</taxon>
        <taxon>Bacteroidia</taxon>
        <taxon>Bacteroidales</taxon>
        <taxon>Bacteroidaceae</taxon>
        <taxon>Bacteroides</taxon>
    </lineage>
</organism>
<feature type="transmembrane region" description="Helical" evidence="1">
    <location>
        <begin position="89"/>
        <end position="110"/>
    </location>
</feature>
<accession>A0A412YAJ6</accession>
<feature type="transmembrane region" description="Helical" evidence="1">
    <location>
        <begin position="197"/>
        <end position="214"/>
    </location>
</feature>
<evidence type="ECO:0000256" key="1">
    <source>
        <dbReference type="SAM" id="Phobius"/>
    </source>
</evidence>
<comment type="caution">
    <text evidence="2">The sequence shown here is derived from an EMBL/GenBank/DDBJ whole genome shotgun (WGS) entry which is preliminary data.</text>
</comment>
<keyword evidence="1" id="KW-0472">Membrane</keyword>
<feature type="transmembrane region" description="Helical" evidence="1">
    <location>
        <begin position="343"/>
        <end position="364"/>
    </location>
</feature>
<reference evidence="2 3" key="1">
    <citation type="submission" date="2018-08" db="EMBL/GenBank/DDBJ databases">
        <title>A genome reference for cultivated species of the human gut microbiota.</title>
        <authorList>
            <person name="Zou Y."/>
            <person name="Xue W."/>
            <person name="Luo G."/>
        </authorList>
    </citation>
    <scope>NUCLEOTIDE SEQUENCE [LARGE SCALE GENOMIC DNA]</scope>
    <source>
        <strain evidence="2 3">AF14-26</strain>
    </source>
</reference>
<feature type="transmembrane region" description="Helical" evidence="1">
    <location>
        <begin position="131"/>
        <end position="152"/>
    </location>
</feature>
<evidence type="ECO:0000313" key="3">
    <source>
        <dbReference type="Proteomes" id="UP000286270"/>
    </source>
</evidence>